<dbReference type="CDD" id="cd03259">
    <property type="entry name" value="ABC_Carb_Solutes_like"/>
    <property type="match status" value="1"/>
</dbReference>
<dbReference type="InterPro" id="IPR017871">
    <property type="entry name" value="ABC_transporter-like_CS"/>
</dbReference>
<evidence type="ECO:0000256" key="5">
    <source>
        <dbReference type="ARBA" id="ARBA00022741"/>
    </source>
</evidence>
<evidence type="ECO:0000256" key="6">
    <source>
        <dbReference type="ARBA" id="ARBA00022840"/>
    </source>
</evidence>
<proteinExistence type="predicted"/>
<dbReference type="GO" id="GO:0016887">
    <property type="term" value="F:ATP hydrolysis activity"/>
    <property type="evidence" value="ECO:0007669"/>
    <property type="project" value="InterPro"/>
</dbReference>
<gene>
    <name evidence="12" type="ORF">SAMN04489737_1094</name>
</gene>
<dbReference type="RefSeq" id="WP_091280801.1">
    <property type="nucleotide sequence ID" value="NZ_LT629804.1"/>
</dbReference>
<dbReference type="STRING" id="131112.SAMN04489737_1094"/>
<evidence type="ECO:0000256" key="10">
    <source>
        <dbReference type="ARBA" id="ARBA00023136"/>
    </source>
</evidence>
<evidence type="ECO:0000256" key="2">
    <source>
        <dbReference type="ARBA" id="ARBA00022475"/>
    </source>
</evidence>
<organism evidence="12 13">
    <name type="scientific">Arcanobacterium phocae</name>
    <dbReference type="NCBI Taxonomy" id="131112"/>
    <lineage>
        <taxon>Bacteria</taxon>
        <taxon>Bacillati</taxon>
        <taxon>Actinomycetota</taxon>
        <taxon>Actinomycetes</taxon>
        <taxon>Actinomycetales</taxon>
        <taxon>Actinomycetaceae</taxon>
        <taxon>Arcanobacterium</taxon>
    </lineage>
</organism>
<dbReference type="Gene3D" id="3.40.50.300">
    <property type="entry name" value="P-loop containing nucleotide triphosphate hydrolases"/>
    <property type="match status" value="1"/>
</dbReference>
<keyword evidence="7" id="KW-1278">Translocase</keyword>
<evidence type="ECO:0000256" key="9">
    <source>
        <dbReference type="ARBA" id="ARBA00023065"/>
    </source>
</evidence>
<dbReference type="GO" id="GO:0015408">
    <property type="term" value="F:ABC-type ferric iron transporter activity"/>
    <property type="evidence" value="ECO:0007669"/>
    <property type="project" value="InterPro"/>
</dbReference>
<keyword evidence="6 12" id="KW-0067">ATP-binding</keyword>
<dbReference type="PANTHER" id="PTHR42781">
    <property type="entry name" value="SPERMIDINE/PUTRESCINE IMPORT ATP-BINDING PROTEIN POTA"/>
    <property type="match status" value="1"/>
</dbReference>
<keyword evidence="8" id="KW-0408">Iron</keyword>
<dbReference type="SMART" id="SM00382">
    <property type="entry name" value="AAA"/>
    <property type="match status" value="1"/>
</dbReference>
<keyword evidence="10" id="KW-0472">Membrane</keyword>
<dbReference type="SUPFAM" id="SSF52540">
    <property type="entry name" value="P-loop containing nucleoside triphosphate hydrolases"/>
    <property type="match status" value="1"/>
</dbReference>
<dbReference type="PROSITE" id="PS00211">
    <property type="entry name" value="ABC_TRANSPORTER_1"/>
    <property type="match status" value="1"/>
</dbReference>
<feature type="domain" description="ABC transporter" evidence="11">
    <location>
        <begin position="3"/>
        <end position="228"/>
    </location>
</feature>
<keyword evidence="4" id="KW-0997">Cell inner membrane</keyword>
<evidence type="ECO:0000256" key="4">
    <source>
        <dbReference type="ARBA" id="ARBA00022519"/>
    </source>
</evidence>
<dbReference type="Pfam" id="PF00005">
    <property type="entry name" value="ABC_tran"/>
    <property type="match status" value="1"/>
</dbReference>
<dbReference type="EMBL" id="LT629804">
    <property type="protein sequence ID" value="SDU80092.1"/>
    <property type="molecule type" value="Genomic_DNA"/>
</dbReference>
<sequence length="335" mass="36411">MSLDIDCLTVPGALDRVSFSVADGEIVAIIGPSGSGKTTLLHTIAGFVSSSGGTMHIDDDDITSRPVQQRSTGVMFERPTLFDMTVEQNIEFALDDARQSEKQRHDLVSIVMSSLNISGLAQRHPATLSGGQAQRVALARTLVRRPRVLLLDEPLAHIESAIREDIHRELISQVHRLGLSLLYVTHDITDACLVADRIIVLDEGRVVQQGTPGELFLRPQTREVARLMGVANILSAHQTGALIPADVIAGQGDFVAVVPTQIALNGTDDKNVVNSAGQIIGCVFARSHYVVQVETEIGTLVVWTQQAWRIGEHCSVVVTYAWAFADTERNTKKLK</sequence>
<dbReference type="OrthoDB" id="9802264at2"/>
<keyword evidence="2" id="KW-1003">Cell membrane</keyword>
<evidence type="ECO:0000313" key="12">
    <source>
        <dbReference type="EMBL" id="SDU80092.1"/>
    </source>
</evidence>
<evidence type="ECO:0000256" key="1">
    <source>
        <dbReference type="ARBA" id="ARBA00022448"/>
    </source>
</evidence>
<accession>A0A1H2LGX7</accession>
<keyword evidence="1" id="KW-0813">Transport</keyword>
<protein>
    <submittedName>
        <fullName evidence="12">Iron(III) transport system ATP-binding protein</fullName>
    </submittedName>
</protein>
<keyword evidence="13" id="KW-1185">Reference proteome</keyword>
<keyword evidence="5" id="KW-0547">Nucleotide-binding</keyword>
<dbReference type="GO" id="GO:0016020">
    <property type="term" value="C:membrane"/>
    <property type="evidence" value="ECO:0007669"/>
    <property type="project" value="InterPro"/>
</dbReference>
<dbReference type="GO" id="GO:0005524">
    <property type="term" value="F:ATP binding"/>
    <property type="evidence" value="ECO:0007669"/>
    <property type="project" value="UniProtKB-KW"/>
</dbReference>
<dbReference type="PROSITE" id="PS50893">
    <property type="entry name" value="ABC_TRANSPORTER_2"/>
    <property type="match status" value="1"/>
</dbReference>
<dbReference type="PANTHER" id="PTHR42781:SF1">
    <property type="entry name" value="THIAMINE IMPORT ATP-BINDING PROTEIN THIQ"/>
    <property type="match status" value="1"/>
</dbReference>
<evidence type="ECO:0000256" key="8">
    <source>
        <dbReference type="ARBA" id="ARBA00023004"/>
    </source>
</evidence>
<dbReference type="InterPro" id="IPR050093">
    <property type="entry name" value="ABC_SmlMolc_Importer"/>
</dbReference>
<name>A0A1H2LGX7_9ACTO</name>
<evidence type="ECO:0000259" key="11">
    <source>
        <dbReference type="PROSITE" id="PS50893"/>
    </source>
</evidence>
<dbReference type="InterPro" id="IPR003439">
    <property type="entry name" value="ABC_transporter-like_ATP-bd"/>
</dbReference>
<keyword evidence="3" id="KW-0410">Iron transport</keyword>
<evidence type="ECO:0000313" key="13">
    <source>
        <dbReference type="Proteomes" id="UP000214355"/>
    </source>
</evidence>
<reference evidence="13" key="1">
    <citation type="submission" date="2016-10" db="EMBL/GenBank/DDBJ databases">
        <authorList>
            <person name="Varghese N."/>
            <person name="Submissions S."/>
        </authorList>
    </citation>
    <scope>NUCLEOTIDE SEQUENCE [LARGE SCALE GENOMIC DNA]</scope>
    <source>
        <strain evidence="13">DSM 10002</strain>
    </source>
</reference>
<keyword evidence="9" id="KW-0406">Ion transport</keyword>
<dbReference type="InterPro" id="IPR015853">
    <property type="entry name" value="ABC_transpr_FbpC"/>
</dbReference>
<evidence type="ECO:0000256" key="3">
    <source>
        <dbReference type="ARBA" id="ARBA00022496"/>
    </source>
</evidence>
<evidence type="ECO:0000256" key="7">
    <source>
        <dbReference type="ARBA" id="ARBA00022967"/>
    </source>
</evidence>
<dbReference type="GeneID" id="65344829"/>
<dbReference type="Proteomes" id="UP000214355">
    <property type="component" value="Chromosome I"/>
</dbReference>
<dbReference type="AlphaFoldDB" id="A0A1H2LGX7"/>
<dbReference type="InterPro" id="IPR003593">
    <property type="entry name" value="AAA+_ATPase"/>
</dbReference>
<dbReference type="InterPro" id="IPR027417">
    <property type="entry name" value="P-loop_NTPase"/>
</dbReference>